<evidence type="ECO:0000313" key="2">
    <source>
        <dbReference type="Proteomes" id="UP000789941"/>
    </source>
</evidence>
<name>A0A5E4LW60_9ARCH</name>
<accession>A0A5E4LW60</accession>
<reference evidence="1 2" key="1">
    <citation type="submission" date="2019-08" db="EMBL/GenBank/DDBJ databases">
        <authorList>
            <person name="Vazquez-Campos X."/>
        </authorList>
    </citation>
    <scope>NUCLEOTIDE SEQUENCE [LARGE SCALE GENOMIC DNA]</scope>
    <source>
        <strain evidence="1">LFW-283_2</strain>
    </source>
</reference>
<evidence type="ECO:0000313" key="1">
    <source>
        <dbReference type="EMBL" id="VVC04252.1"/>
    </source>
</evidence>
<sequence length="403" mass="45350">MKEHMLTGTKRERVEEKLLRKFRGMEIFEPEKHFRLFKQLQDGSFGFSPVACALYANGFNPRGASKLAPFGLIYSGDQSIFSMGYFRKEGTAYDEDGYLMIVAPKGIQVGSVIQHVTEEILADSTIPCKGVYVRFIGVRDYPDYVFRGFNLVGTDNNEWNPRAPQEDETYFHSTLDLSRVIRPNFDTFEVLDLGGTVDKEHRRKSRLAFKRFENFLRRNGLEFRMEKITGDNAGAASEVGRGLICAHFAQLTDPVGSVAEDHLGVVSPQILSLPDVKAYVGHLNNIPISIFVGEEIGPGMVGLYTPFTLRSSDHILKNLLRIDPNELIPNLPEIKDGPKQVPRSEGFSAIAVFNQIQYFAKIIIEEGISYVKLGGSEEKKLDDAKRQLGAEEDRTLWVFKGKV</sequence>
<gene>
    <name evidence="1" type="ORF">LFW2832_00838</name>
</gene>
<dbReference type="Proteomes" id="UP000789941">
    <property type="component" value="Unassembled WGS sequence"/>
</dbReference>
<protein>
    <submittedName>
        <fullName evidence="1">Uncharacterized protein</fullName>
    </submittedName>
</protein>
<dbReference type="EMBL" id="CABMJJ010000009">
    <property type="protein sequence ID" value="VVC04252.1"/>
    <property type="molecule type" value="Genomic_DNA"/>
</dbReference>
<proteinExistence type="predicted"/>
<dbReference type="AlphaFoldDB" id="A0A5E4LW60"/>
<organism evidence="1 2">
    <name type="scientific">Candidatus Bilamarchaeum dharawalense</name>
    <dbReference type="NCBI Taxonomy" id="2885759"/>
    <lineage>
        <taxon>Archaea</taxon>
        <taxon>Candidatus Micrarchaeota</taxon>
        <taxon>Candidatus Micrarchaeia</taxon>
        <taxon>Candidatus Anstonellales</taxon>
        <taxon>Candidatus Bilamarchaeaceae</taxon>
        <taxon>Candidatus Bilamarchaeum</taxon>
    </lineage>
</organism>
<comment type="caution">
    <text evidence="1">The sequence shown here is derived from an EMBL/GenBank/DDBJ whole genome shotgun (WGS) entry which is preliminary data.</text>
</comment>